<dbReference type="Proteomes" id="UP000029981">
    <property type="component" value="Chromosome 4"/>
</dbReference>
<keyword evidence="3" id="KW-1185">Reference proteome</keyword>
<organism evidence="2 3">
    <name type="scientific">Cucumis sativus</name>
    <name type="common">Cucumber</name>
    <dbReference type="NCBI Taxonomy" id="3659"/>
    <lineage>
        <taxon>Eukaryota</taxon>
        <taxon>Viridiplantae</taxon>
        <taxon>Streptophyta</taxon>
        <taxon>Embryophyta</taxon>
        <taxon>Tracheophyta</taxon>
        <taxon>Spermatophyta</taxon>
        <taxon>Magnoliopsida</taxon>
        <taxon>eudicotyledons</taxon>
        <taxon>Gunneridae</taxon>
        <taxon>Pentapetalae</taxon>
        <taxon>rosids</taxon>
        <taxon>fabids</taxon>
        <taxon>Cucurbitales</taxon>
        <taxon>Cucurbitaceae</taxon>
        <taxon>Benincaseae</taxon>
        <taxon>Cucumis</taxon>
    </lineage>
</organism>
<feature type="compositionally biased region" description="Basic and acidic residues" evidence="1">
    <location>
        <begin position="103"/>
        <end position="118"/>
    </location>
</feature>
<reference evidence="2 3" key="3">
    <citation type="journal article" date="2010" name="BMC Genomics">
        <title>Transcriptome sequencing and comparative analysis of cucumber flowers with different sex types.</title>
        <authorList>
            <person name="Guo S."/>
            <person name="Zheng Y."/>
            <person name="Joung J.G."/>
            <person name="Liu S."/>
            <person name="Zhang Z."/>
            <person name="Crasta O.R."/>
            <person name="Sobral B.W."/>
            <person name="Xu Y."/>
            <person name="Huang S."/>
            <person name="Fei Z."/>
        </authorList>
    </citation>
    <scope>NUCLEOTIDE SEQUENCE [LARGE SCALE GENOMIC DNA]</scope>
    <source>
        <strain evidence="3">cv. 9930</strain>
    </source>
</reference>
<protein>
    <submittedName>
        <fullName evidence="2">Uncharacterized protein</fullName>
    </submittedName>
</protein>
<dbReference type="AlphaFoldDB" id="A0A0A0L231"/>
<reference evidence="2 3" key="1">
    <citation type="journal article" date="2009" name="Nat. Genet.">
        <title>The genome of the cucumber, Cucumis sativus L.</title>
        <authorList>
            <person name="Huang S."/>
            <person name="Li R."/>
            <person name="Zhang Z."/>
            <person name="Li L."/>
            <person name="Gu X."/>
            <person name="Fan W."/>
            <person name="Lucas W.J."/>
            <person name="Wang X."/>
            <person name="Xie B."/>
            <person name="Ni P."/>
            <person name="Ren Y."/>
            <person name="Zhu H."/>
            <person name="Li J."/>
            <person name="Lin K."/>
            <person name="Jin W."/>
            <person name="Fei Z."/>
            <person name="Li G."/>
            <person name="Staub J."/>
            <person name="Kilian A."/>
            <person name="van der Vossen E.A."/>
            <person name="Wu Y."/>
            <person name="Guo J."/>
            <person name="He J."/>
            <person name="Jia Z."/>
            <person name="Ren Y."/>
            <person name="Tian G."/>
            <person name="Lu Y."/>
            <person name="Ruan J."/>
            <person name="Qian W."/>
            <person name="Wang M."/>
            <person name="Huang Q."/>
            <person name="Li B."/>
            <person name="Xuan Z."/>
            <person name="Cao J."/>
            <person name="Asan"/>
            <person name="Wu Z."/>
            <person name="Zhang J."/>
            <person name="Cai Q."/>
            <person name="Bai Y."/>
            <person name="Zhao B."/>
            <person name="Han Y."/>
            <person name="Li Y."/>
            <person name="Li X."/>
            <person name="Wang S."/>
            <person name="Shi Q."/>
            <person name="Liu S."/>
            <person name="Cho W.K."/>
            <person name="Kim J.Y."/>
            <person name="Xu Y."/>
            <person name="Heller-Uszynska K."/>
            <person name="Miao H."/>
            <person name="Cheng Z."/>
            <person name="Zhang S."/>
            <person name="Wu J."/>
            <person name="Yang Y."/>
            <person name="Kang H."/>
            <person name="Li M."/>
            <person name="Liang H."/>
            <person name="Ren X."/>
            <person name="Shi Z."/>
            <person name="Wen M."/>
            <person name="Jian M."/>
            <person name="Yang H."/>
            <person name="Zhang G."/>
            <person name="Yang Z."/>
            <person name="Chen R."/>
            <person name="Liu S."/>
            <person name="Li J."/>
            <person name="Ma L."/>
            <person name="Liu H."/>
            <person name="Zhou Y."/>
            <person name="Zhao J."/>
            <person name="Fang X."/>
            <person name="Li G."/>
            <person name="Fang L."/>
            <person name="Li Y."/>
            <person name="Liu D."/>
            <person name="Zheng H."/>
            <person name="Zhang Y."/>
            <person name="Qin N."/>
            <person name="Li Z."/>
            <person name="Yang G."/>
            <person name="Yang S."/>
            <person name="Bolund L."/>
            <person name="Kristiansen K."/>
            <person name="Zheng H."/>
            <person name="Li S."/>
            <person name="Zhang X."/>
            <person name="Yang H."/>
            <person name="Wang J."/>
            <person name="Sun R."/>
            <person name="Zhang B."/>
            <person name="Jiang S."/>
            <person name="Wang J."/>
            <person name="Du Y."/>
            <person name="Li S."/>
        </authorList>
    </citation>
    <scope>NUCLEOTIDE SEQUENCE [LARGE SCALE GENOMIC DNA]</scope>
    <source>
        <strain evidence="3">cv. 9930</strain>
    </source>
</reference>
<reference evidence="2 3" key="2">
    <citation type="journal article" date="2009" name="PLoS ONE">
        <title>An integrated genetic and cytogenetic map of the cucumber genome.</title>
        <authorList>
            <person name="Ren Y."/>
            <person name="Zhang Z."/>
            <person name="Liu J."/>
            <person name="Staub J.E."/>
            <person name="Han Y."/>
            <person name="Cheng Z."/>
            <person name="Li X."/>
            <person name="Lu J."/>
            <person name="Miao H."/>
            <person name="Kang H."/>
            <person name="Xie B."/>
            <person name="Gu X."/>
            <person name="Wang X."/>
            <person name="Du Y."/>
            <person name="Jin W."/>
            <person name="Huang S."/>
        </authorList>
    </citation>
    <scope>NUCLEOTIDE SEQUENCE [LARGE SCALE GENOMIC DNA]</scope>
    <source>
        <strain evidence="3">cv. 9930</strain>
    </source>
</reference>
<sequence length="162" mass="18148">MRLCTLRIGIHFLKDSGFRALGYLYDPIDCVKPAVATEPGKSSIFSLWIEEKGGSAGRGFWTLMSIRMNHPFHGGKSLPARQEDSKLQILSRKVVHFSGSRRGVETHKNSGMEMEKRCNSSSFGNEHAEPNLLHVKPALFRSGKSYGFMKPCAMARIRSQHP</sequence>
<reference evidence="2 3" key="4">
    <citation type="journal article" date="2011" name="BMC Genomics">
        <title>RNA-Seq improves annotation of protein-coding genes in the cucumber genome.</title>
        <authorList>
            <person name="Li Z."/>
            <person name="Zhang Z."/>
            <person name="Yan P."/>
            <person name="Huang S."/>
            <person name="Fei Z."/>
            <person name="Lin K."/>
        </authorList>
    </citation>
    <scope>NUCLEOTIDE SEQUENCE [LARGE SCALE GENOMIC DNA]</scope>
    <source>
        <strain evidence="3">cv. 9930</strain>
    </source>
</reference>
<dbReference type="Gramene" id="KGN55084">
    <property type="protein sequence ID" value="KGN55084"/>
    <property type="gene ID" value="Csa_4G628320"/>
</dbReference>
<name>A0A0A0L231_CUCSA</name>
<feature type="region of interest" description="Disordered" evidence="1">
    <location>
        <begin position="103"/>
        <end position="123"/>
    </location>
</feature>
<accession>A0A0A0L231</accession>
<evidence type="ECO:0000313" key="3">
    <source>
        <dbReference type="Proteomes" id="UP000029981"/>
    </source>
</evidence>
<evidence type="ECO:0000313" key="2">
    <source>
        <dbReference type="EMBL" id="KGN55084.1"/>
    </source>
</evidence>
<dbReference type="EMBL" id="CM002925">
    <property type="protein sequence ID" value="KGN55084.1"/>
    <property type="molecule type" value="Genomic_DNA"/>
</dbReference>
<gene>
    <name evidence="2" type="ORF">Csa_4G628320</name>
</gene>
<proteinExistence type="predicted"/>
<evidence type="ECO:0000256" key="1">
    <source>
        <dbReference type="SAM" id="MobiDB-lite"/>
    </source>
</evidence>